<evidence type="ECO:0000256" key="2">
    <source>
        <dbReference type="ARBA" id="ARBA00012513"/>
    </source>
</evidence>
<dbReference type="CDD" id="cd05581">
    <property type="entry name" value="STKc_PDK1"/>
    <property type="match status" value="1"/>
</dbReference>
<keyword evidence="5 10" id="KW-0547">Nucleotide-binding</keyword>
<sequence>MSRKRSVKDFQILDCIGEGSYSKVYKAVYLHNRRTYAVKILSKRHIVKEKKIKYVTIEKTTLNRLGHHPGVVTLYYTFQDVDSLYFVIDYANNGEMLSLLQKLGSFSEALAKYYLVQLVDAVEFIHSKGIIHRDLKPENILLSHDWKLMVTDFGAAKILNDEELPKDSLTNGAPAPTANGSDLEDSTSSSDEGTQSSSSRTGSFVGTAEYVSPELLKYNQCGFECDLWAIGCILYQLIVGRPPFKGTTEYQTFEKIIKLEYDYPANYFVPSTIKKIVEMLLISNPEERLVVADLKKMEWFKNVSWTEKDTIWKKKVPKFENYNPRLYSRQVKAAPQPQSSISRPIAYHYVEPGQKLTSQTSSMPQSVLNRQIAQASNNQLVMNRILTQKLADKNREIKEQQARIQQSHNAAQLASARVTDLGSKNLRLDGGKETLSSPPGSARIPSSPRTDVTINGNGHANGNASVRTPPTSASPKFPMEKRTRSTISSPTLRKSSSSSETRRVSNPSASPAVQTNNSQQMSNAAAAVSAGGSASAGSGMTPALMEMMNPQHSQEAISAAGAIGSLMNHNRSFLSSNSRPASSGGQGTHQQVINPVLLDKTVPRDISNRLMANEYILKLDNIFKSELPHKVNIPQTAPSSAMTLDDVILNKIIAENYARLSRDLKSCILIITSMARLLIFELNSDFQLQGPQSSTQLQALAFYSNVVEIRLTNKNVSMYDYEFDEALKEGYLILELVNLNKLIFLSSYNSKTIVRGGINSNVRVGFAVNPEISWIDSLLKAKDILRQQAKNTTPSGSGLSPDYPLRKSKSHSPGRTKAAAKSESQSSSASSSKQHTPSSSNASISSISVTKQVGKMSLVDRSPPLNKRVVSSSSGKSIKVDGSAPNPEHVASIMKPKTQNHFAAAAAAASARNKKN</sequence>
<evidence type="ECO:0000256" key="7">
    <source>
        <dbReference type="ARBA" id="ARBA00022840"/>
    </source>
</evidence>
<keyword evidence="11" id="KW-0175">Coiled coil</keyword>
<keyword evidence="4" id="KW-0808">Transferase</keyword>
<evidence type="ECO:0000256" key="12">
    <source>
        <dbReference type="SAM" id="MobiDB-lite"/>
    </source>
</evidence>
<feature type="compositionally biased region" description="Low complexity" evidence="12">
    <location>
        <begin position="903"/>
        <end position="916"/>
    </location>
</feature>
<feature type="binding site" evidence="10">
    <location>
        <position position="39"/>
    </location>
    <ligand>
        <name>ATP</name>
        <dbReference type="ChEBI" id="CHEBI:30616"/>
    </ligand>
</feature>
<feature type="compositionally biased region" description="Low complexity" evidence="12">
    <location>
        <begin position="485"/>
        <end position="508"/>
    </location>
</feature>
<dbReference type="InterPro" id="IPR039046">
    <property type="entry name" value="PDPK1"/>
</dbReference>
<dbReference type="InterPro" id="IPR008271">
    <property type="entry name" value="Ser/Thr_kinase_AS"/>
</dbReference>
<reference evidence="14" key="1">
    <citation type="submission" date="2013-12" db="EMBL/GenBank/DDBJ databases">
        <authorList>
            <person name="Genoscope - CEA"/>
        </authorList>
    </citation>
    <scope>NUCLEOTIDE SEQUENCE</scope>
    <source>
        <strain evidence="14">CBS 1993</strain>
    </source>
</reference>
<feature type="compositionally biased region" description="Polar residues" evidence="12">
    <location>
        <begin position="447"/>
        <end position="474"/>
    </location>
</feature>
<dbReference type="FunFam" id="3.30.200.20:FF:000191">
    <property type="entry name" value="3-phosphoinositide-dependent protein kinase 2-like"/>
    <property type="match status" value="1"/>
</dbReference>
<dbReference type="PROSITE" id="PS00107">
    <property type="entry name" value="PROTEIN_KINASE_ATP"/>
    <property type="match status" value="1"/>
</dbReference>
<dbReference type="Pfam" id="PF25347">
    <property type="entry name" value="PH_PKH3_C"/>
    <property type="match status" value="1"/>
</dbReference>
<dbReference type="OrthoDB" id="347657at2759"/>
<evidence type="ECO:0000256" key="4">
    <source>
        <dbReference type="ARBA" id="ARBA00022679"/>
    </source>
</evidence>
<feature type="compositionally biased region" description="Low complexity" evidence="12">
    <location>
        <begin position="524"/>
        <end position="537"/>
    </location>
</feature>
<dbReference type="HOGENOM" id="CLU_008400_1_0_1"/>
<dbReference type="PROSITE" id="PS50011">
    <property type="entry name" value="PROTEIN_KINASE_DOM"/>
    <property type="match status" value="1"/>
</dbReference>
<feature type="compositionally biased region" description="Polar residues" evidence="12">
    <location>
        <begin position="789"/>
        <end position="798"/>
    </location>
</feature>
<evidence type="ECO:0000256" key="5">
    <source>
        <dbReference type="ARBA" id="ARBA00022741"/>
    </source>
</evidence>
<evidence type="ECO:0000256" key="10">
    <source>
        <dbReference type="PROSITE-ProRule" id="PRU10141"/>
    </source>
</evidence>
<protein>
    <recommendedName>
        <fullName evidence="2">non-specific serine/threonine protein kinase</fullName>
        <ecNumber evidence="2">2.7.11.1</ecNumber>
    </recommendedName>
</protein>
<dbReference type="GO" id="GO:0060211">
    <property type="term" value="P:regulation of nuclear-transcribed mRNA poly(A) tail shortening"/>
    <property type="evidence" value="ECO:0007669"/>
    <property type="project" value="UniProtKB-ARBA"/>
</dbReference>
<dbReference type="RefSeq" id="XP_022457243.1">
    <property type="nucleotide sequence ID" value="XM_022605812.1"/>
</dbReference>
<evidence type="ECO:0000256" key="8">
    <source>
        <dbReference type="ARBA" id="ARBA00047899"/>
    </source>
</evidence>
<proteinExistence type="inferred from homology"/>
<dbReference type="AlphaFoldDB" id="W6MH20"/>
<reference evidence="14" key="2">
    <citation type="submission" date="2014-02" db="EMBL/GenBank/DDBJ databases">
        <title>Complete DNA sequence of /Kuraishia capsulata/ illustrates novel genomic features among budding yeasts (/Saccharomycotina/).</title>
        <authorList>
            <person name="Morales L."/>
            <person name="Noel B."/>
            <person name="Porcel B."/>
            <person name="Marcet-Houben M."/>
            <person name="Hullo M-F."/>
            <person name="Sacerdot C."/>
            <person name="Tekaia F."/>
            <person name="Leh-Louis V."/>
            <person name="Despons L."/>
            <person name="Khanna V."/>
            <person name="Aury J-M."/>
            <person name="Barbe V."/>
            <person name="Couloux A."/>
            <person name="Labadie K."/>
            <person name="Pelletier E."/>
            <person name="Souciet J-L."/>
            <person name="Boekhout T."/>
            <person name="Gabaldon T."/>
            <person name="Wincker P."/>
            <person name="Dujon B."/>
        </authorList>
    </citation>
    <scope>NUCLEOTIDE SEQUENCE</scope>
    <source>
        <strain evidence="14">CBS 1993</strain>
    </source>
</reference>
<dbReference type="GO" id="GO:0010606">
    <property type="term" value="P:positive regulation of cytoplasmic mRNA processing body assembly"/>
    <property type="evidence" value="ECO:0007669"/>
    <property type="project" value="UniProtKB-ARBA"/>
</dbReference>
<evidence type="ECO:0000256" key="1">
    <source>
        <dbReference type="ARBA" id="ARBA00010006"/>
    </source>
</evidence>
<dbReference type="InterPro" id="IPR057614">
    <property type="entry name" value="PH_PKH3_C"/>
</dbReference>
<feature type="region of interest" description="Disordered" evidence="12">
    <location>
        <begin position="165"/>
        <end position="203"/>
    </location>
</feature>
<dbReference type="GO" id="GO:0005524">
    <property type="term" value="F:ATP binding"/>
    <property type="evidence" value="ECO:0007669"/>
    <property type="project" value="UniProtKB-UniRule"/>
</dbReference>
<dbReference type="GO" id="GO:0030447">
    <property type="term" value="P:filamentous growth"/>
    <property type="evidence" value="ECO:0007669"/>
    <property type="project" value="UniProtKB-ARBA"/>
</dbReference>
<evidence type="ECO:0000256" key="6">
    <source>
        <dbReference type="ARBA" id="ARBA00022777"/>
    </source>
</evidence>
<comment type="catalytic activity">
    <reaction evidence="8">
        <text>L-threonyl-[protein] + ATP = O-phospho-L-threonyl-[protein] + ADP + H(+)</text>
        <dbReference type="Rhea" id="RHEA:46608"/>
        <dbReference type="Rhea" id="RHEA-COMP:11060"/>
        <dbReference type="Rhea" id="RHEA-COMP:11605"/>
        <dbReference type="ChEBI" id="CHEBI:15378"/>
        <dbReference type="ChEBI" id="CHEBI:30013"/>
        <dbReference type="ChEBI" id="CHEBI:30616"/>
        <dbReference type="ChEBI" id="CHEBI:61977"/>
        <dbReference type="ChEBI" id="CHEBI:456216"/>
        <dbReference type="EC" id="2.7.11.1"/>
    </reaction>
</comment>
<dbReference type="STRING" id="1382522.W6MH20"/>
<feature type="region of interest" description="Disordered" evidence="12">
    <location>
        <begin position="789"/>
        <end position="916"/>
    </location>
</feature>
<dbReference type="Gene3D" id="3.30.200.20">
    <property type="entry name" value="Phosphorylase Kinase, domain 1"/>
    <property type="match status" value="1"/>
</dbReference>
<dbReference type="EMBL" id="HG793125">
    <property type="protein sequence ID" value="CDK25231.1"/>
    <property type="molecule type" value="Genomic_DNA"/>
</dbReference>
<feature type="compositionally biased region" description="Low complexity" evidence="12">
    <location>
        <begin position="186"/>
        <end position="199"/>
    </location>
</feature>
<dbReference type="FunFam" id="1.10.510.10:FF:000534">
    <property type="entry name" value="Serine/threonine-protein kinase PKH2"/>
    <property type="match status" value="1"/>
</dbReference>
<dbReference type="SUPFAM" id="SSF56112">
    <property type="entry name" value="Protein kinase-like (PK-like)"/>
    <property type="match status" value="1"/>
</dbReference>
<dbReference type="Proteomes" id="UP000019384">
    <property type="component" value="Unassembled WGS sequence"/>
</dbReference>
<evidence type="ECO:0000256" key="11">
    <source>
        <dbReference type="SAM" id="Coils"/>
    </source>
</evidence>
<dbReference type="GO" id="GO:0032511">
    <property type="term" value="P:late endosome to vacuole transport via multivesicular body sorting pathway"/>
    <property type="evidence" value="ECO:0007669"/>
    <property type="project" value="UniProtKB-ARBA"/>
</dbReference>
<feature type="compositionally biased region" description="Low complexity" evidence="12">
    <location>
        <begin position="817"/>
        <end position="848"/>
    </location>
</feature>
<organism evidence="14 15">
    <name type="scientific">Kuraishia capsulata CBS 1993</name>
    <dbReference type="NCBI Taxonomy" id="1382522"/>
    <lineage>
        <taxon>Eukaryota</taxon>
        <taxon>Fungi</taxon>
        <taxon>Dikarya</taxon>
        <taxon>Ascomycota</taxon>
        <taxon>Saccharomycotina</taxon>
        <taxon>Pichiomycetes</taxon>
        <taxon>Pichiales</taxon>
        <taxon>Pichiaceae</taxon>
        <taxon>Kuraishia</taxon>
    </lineage>
</organism>
<evidence type="ECO:0000256" key="9">
    <source>
        <dbReference type="ARBA" id="ARBA00048679"/>
    </source>
</evidence>
<comment type="similarity">
    <text evidence="1">Belongs to the protein kinase superfamily. AGC Ser/Thr protein kinase family. PDPK1 subfamily.</text>
</comment>
<keyword evidence="7 10" id="KW-0067">ATP-binding</keyword>
<dbReference type="Pfam" id="PF00069">
    <property type="entry name" value="Pkinase"/>
    <property type="match status" value="2"/>
</dbReference>
<evidence type="ECO:0000256" key="3">
    <source>
        <dbReference type="ARBA" id="ARBA00022527"/>
    </source>
</evidence>
<evidence type="ECO:0000259" key="13">
    <source>
        <dbReference type="PROSITE" id="PS50011"/>
    </source>
</evidence>
<dbReference type="GO" id="GO:0004674">
    <property type="term" value="F:protein serine/threonine kinase activity"/>
    <property type="evidence" value="ECO:0007669"/>
    <property type="project" value="UniProtKB-KW"/>
</dbReference>
<keyword evidence="15" id="KW-1185">Reference proteome</keyword>
<keyword evidence="6" id="KW-0418">Kinase</keyword>
<evidence type="ECO:0000313" key="14">
    <source>
        <dbReference type="EMBL" id="CDK25231.1"/>
    </source>
</evidence>
<gene>
    <name evidence="14" type="ORF">KUCA_T00001198001</name>
</gene>
<feature type="compositionally biased region" description="Low complexity" evidence="12">
    <location>
        <begin position="869"/>
        <end position="883"/>
    </location>
</feature>
<dbReference type="GO" id="GO:0000196">
    <property type="term" value="P:cell integrity MAPK cascade"/>
    <property type="evidence" value="ECO:0007669"/>
    <property type="project" value="UniProtKB-ARBA"/>
</dbReference>
<dbReference type="SMART" id="SM00220">
    <property type="entry name" value="S_TKc"/>
    <property type="match status" value="1"/>
</dbReference>
<feature type="coiled-coil region" evidence="11">
    <location>
        <begin position="383"/>
        <end position="410"/>
    </location>
</feature>
<dbReference type="PROSITE" id="PS00108">
    <property type="entry name" value="PROTEIN_KINASE_ST"/>
    <property type="match status" value="1"/>
</dbReference>
<feature type="region of interest" description="Disordered" evidence="12">
    <location>
        <begin position="424"/>
        <end position="537"/>
    </location>
</feature>
<dbReference type="PANTHER" id="PTHR24356">
    <property type="entry name" value="SERINE/THREONINE-PROTEIN KINASE"/>
    <property type="match status" value="1"/>
</dbReference>
<dbReference type="InterPro" id="IPR011009">
    <property type="entry name" value="Kinase-like_dom_sf"/>
</dbReference>
<evidence type="ECO:0000313" key="15">
    <source>
        <dbReference type="Proteomes" id="UP000019384"/>
    </source>
</evidence>
<feature type="compositionally biased region" description="Polar residues" evidence="12">
    <location>
        <begin position="509"/>
        <end position="523"/>
    </location>
</feature>
<dbReference type="InterPro" id="IPR000719">
    <property type="entry name" value="Prot_kinase_dom"/>
</dbReference>
<dbReference type="InterPro" id="IPR050236">
    <property type="entry name" value="Ser_Thr_kinase_AGC"/>
</dbReference>
<name>W6MH20_9ASCO</name>
<dbReference type="InterPro" id="IPR017441">
    <property type="entry name" value="Protein_kinase_ATP_BS"/>
</dbReference>
<dbReference type="PANTHER" id="PTHR24356:SF163">
    <property type="entry name" value="3-PHOSPHOINOSITIDE-DEPENDENT PROTEIN KINASE 1-RELATED"/>
    <property type="match status" value="1"/>
</dbReference>
<feature type="domain" description="Protein kinase" evidence="13">
    <location>
        <begin position="10"/>
        <end position="300"/>
    </location>
</feature>
<keyword evidence="3" id="KW-0723">Serine/threonine-protein kinase</keyword>
<dbReference type="Gene3D" id="1.10.510.10">
    <property type="entry name" value="Transferase(Phosphotransferase) domain 1"/>
    <property type="match status" value="1"/>
</dbReference>
<comment type="catalytic activity">
    <reaction evidence="9">
        <text>L-seryl-[protein] + ATP = O-phospho-L-seryl-[protein] + ADP + H(+)</text>
        <dbReference type="Rhea" id="RHEA:17989"/>
        <dbReference type="Rhea" id="RHEA-COMP:9863"/>
        <dbReference type="Rhea" id="RHEA-COMP:11604"/>
        <dbReference type="ChEBI" id="CHEBI:15378"/>
        <dbReference type="ChEBI" id="CHEBI:29999"/>
        <dbReference type="ChEBI" id="CHEBI:30616"/>
        <dbReference type="ChEBI" id="CHEBI:83421"/>
        <dbReference type="ChEBI" id="CHEBI:456216"/>
        <dbReference type="EC" id="2.7.11.1"/>
    </reaction>
</comment>
<dbReference type="GeneID" id="34518631"/>
<accession>W6MH20</accession>
<dbReference type="EC" id="2.7.11.1" evidence="2"/>